<dbReference type="GO" id="GO:0016539">
    <property type="term" value="P:intein-mediated protein splicing"/>
    <property type="evidence" value="ECO:0007669"/>
    <property type="project" value="InterPro"/>
</dbReference>
<dbReference type="InterPro" id="IPR036844">
    <property type="entry name" value="Hint_dom_sf"/>
</dbReference>
<accession>A0A842IDN2</accession>
<dbReference type="SUPFAM" id="SSF51294">
    <property type="entry name" value="Hedgehog/intein (Hint) domain"/>
    <property type="match status" value="1"/>
</dbReference>
<keyword evidence="6" id="KW-1185">Reference proteome</keyword>
<evidence type="ECO:0000256" key="2">
    <source>
        <dbReference type="ARBA" id="ARBA00022525"/>
    </source>
</evidence>
<comment type="subcellular location">
    <subcellularLocation>
        <location evidence="1">Secreted</location>
    </subcellularLocation>
</comment>
<feature type="compositionally biased region" description="Low complexity" evidence="3">
    <location>
        <begin position="31"/>
        <end position="91"/>
    </location>
</feature>
<organism evidence="5 6">
    <name type="scientific">Paragemmobacter straminiformis</name>
    <dbReference type="NCBI Taxonomy" id="2045119"/>
    <lineage>
        <taxon>Bacteria</taxon>
        <taxon>Pseudomonadati</taxon>
        <taxon>Pseudomonadota</taxon>
        <taxon>Alphaproteobacteria</taxon>
        <taxon>Rhodobacterales</taxon>
        <taxon>Paracoccaceae</taxon>
        <taxon>Paragemmobacter</taxon>
    </lineage>
</organism>
<dbReference type="EMBL" id="JACLQD010000014">
    <property type="protein sequence ID" value="MBC2837695.1"/>
    <property type="molecule type" value="Genomic_DNA"/>
</dbReference>
<gene>
    <name evidence="5" type="ORF">H7F16_19470</name>
</gene>
<dbReference type="PANTHER" id="PTHR38340">
    <property type="entry name" value="S-LAYER PROTEIN"/>
    <property type="match status" value="1"/>
</dbReference>
<feature type="domain" description="Hedgehog/Intein (Hint)" evidence="4">
    <location>
        <begin position="303"/>
        <end position="441"/>
    </location>
</feature>
<dbReference type="GO" id="GO:0005509">
    <property type="term" value="F:calcium ion binding"/>
    <property type="evidence" value="ECO:0007669"/>
    <property type="project" value="InterPro"/>
</dbReference>
<proteinExistence type="predicted"/>
<dbReference type="Gene3D" id="2.170.16.10">
    <property type="entry name" value="Hedgehog/Intein (Hint) domain"/>
    <property type="match status" value="1"/>
</dbReference>
<evidence type="ECO:0000313" key="6">
    <source>
        <dbReference type="Proteomes" id="UP000555411"/>
    </source>
</evidence>
<reference evidence="5 6" key="1">
    <citation type="journal article" date="2017" name="Int. J. Syst. Evol. Microbiol.">
        <title>Gemmobacter straminiformis sp. nov., isolated from an artificial fountain.</title>
        <authorList>
            <person name="Kang J.Y."/>
            <person name="Kim M.J."/>
            <person name="Chun J."/>
            <person name="Son K.P."/>
            <person name="Jahng K.Y."/>
        </authorList>
    </citation>
    <scope>NUCLEOTIDE SEQUENCE [LARGE SCALE GENOMIC DNA]</scope>
    <source>
        <strain evidence="5 6">CAM-8</strain>
    </source>
</reference>
<feature type="non-terminal residue" evidence="5">
    <location>
        <position position="463"/>
    </location>
</feature>
<comment type="caution">
    <text evidence="5">The sequence shown here is derived from an EMBL/GenBank/DDBJ whole genome shotgun (WGS) entry which is preliminary data.</text>
</comment>
<dbReference type="RefSeq" id="WP_185799310.1">
    <property type="nucleotide sequence ID" value="NZ_JACLQD010000014.1"/>
</dbReference>
<dbReference type="InterPro" id="IPR006141">
    <property type="entry name" value="Intein_N"/>
</dbReference>
<sequence>GQGADTVQGGAGDDSLSGNVGDDLLDGGDGADTVAGGDGNDTLAGGLGADSLAGDAGNDSLSGNDGNDTLAGGAGADTLDGGANDDSLSGDAGADSLAGGLGADTLAGGDANDRLDGGDGNDSLLGDAGADSLTGGLGADTLAGGDDNDTLAGGEGGDSLAGGLANDSLSGDAGNDLLDGGAGADSLDGGAGNDSLTGGAGADAFVAAGADLITDFDAVTGIQGSDTAPRADNDFVDLSGYYNDANLKLWNAANPNNTFTNPLAWMKADQADGVLQQADGLRIQNGGAAVDAKLFSLENTGIVCFTRGTRIMTATGERPIEELGPDDLVLTMDHGYQPIRWIGSTTVAATGRFAPVAIAAGVLGNARELRVSPQHRMLLTGWHAELLFEDAEVLVAARMLVNDTTIRPVEGGTVDYFHMLFDTHEIVYAEGAPSESFHPGQQGWGALAEEAKDEILTLFPMLA</sequence>
<protein>
    <submittedName>
        <fullName evidence="5">Hint domain-containing protein</fullName>
    </submittedName>
</protein>
<evidence type="ECO:0000256" key="3">
    <source>
        <dbReference type="SAM" id="MobiDB-lite"/>
    </source>
</evidence>
<dbReference type="InterPro" id="IPR050557">
    <property type="entry name" value="RTX_toxin/Mannuronan_C5-epim"/>
</dbReference>
<dbReference type="InterPro" id="IPR001343">
    <property type="entry name" value="Hemolysn_Ca-bd"/>
</dbReference>
<dbReference type="PANTHER" id="PTHR38340:SF1">
    <property type="entry name" value="S-LAYER PROTEIN"/>
    <property type="match status" value="1"/>
</dbReference>
<dbReference type="InterPro" id="IPR011049">
    <property type="entry name" value="Serralysin-like_metalloprot_C"/>
</dbReference>
<dbReference type="GO" id="GO:0005576">
    <property type="term" value="C:extracellular region"/>
    <property type="evidence" value="ECO:0007669"/>
    <property type="project" value="UniProtKB-SubCell"/>
</dbReference>
<evidence type="ECO:0000256" key="1">
    <source>
        <dbReference type="ARBA" id="ARBA00004613"/>
    </source>
</evidence>
<dbReference type="Pfam" id="PF00353">
    <property type="entry name" value="HemolysinCabind"/>
    <property type="match status" value="4"/>
</dbReference>
<dbReference type="Gene3D" id="2.150.10.10">
    <property type="entry name" value="Serralysin-like metalloprotease, C-terminal"/>
    <property type="match status" value="4"/>
</dbReference>
<dbReference type="PROSITE" id="PS00330">
    <property type="entry name" value="HEMOLYSIN_CALCIUM"/>
    <property type="match status" value="6"/>
</dbReference>
<evidence type="ECO:0000259" key="4">
    <source>
        <dbReference type="Pfam" id="PF13403"/>
    </source>
</evidence>
<evidence type="ECO:0000313" key="5">
    <source>
        <dbReference type="EMBL" id="MBC2837695.1"/>
    </source>
</evidence>
<dbReference type="Pfam" id="PF13403">
    <property type="entry name" value="Hint_2"/>
    <property type="match status" value="1"/>
</dbReference>
<dbReference type="PRINTS" id="PR00313">
    <property type="entry name" value="CABNDNGRPT"/>
</dbReference>
<dbReference type="PROSITE" id="PS50817">
    <property type="entry name" value="INTEIN_N_TER"/>
    <property type="match status" value="1"/>
</dbReference>
<feature type="compositionally biased region" description="Low complexity" evidence="3">
    <location>
        <begin position="13"/>
        <end position="22"/>
    </location>
</feature>
<dbReference type="InterPro" id="IPR028992">
    <property type="entry name" value="Hedgehog/Intein_dom"/>
</dbReference>
<name>A0A842IDN2_9RHOB</name>
<dbReference type="AlphaFoldDB" id="A0A842IDN2"/>
<dbReference type="CDD" id="cd00081">
    <property type="entry name" value="Hint"/>
    <property type="match status" value="1"/>
</dbReference>
<keyword evidence="2" id="KW-0964">Secreted</keyword>
<dbReference type="SUPFAM" id="SSF51120">
    <property type="entry name" value="beta-Roll"/>
    <property type="match status" value="2"/>
</dbReference>
<feature type="region of interest" description="Disordered" evidence="3">
    <location>
        <begin position="1"/>
        <end position="91"/>
    </location>
</feature>
<dbReference type="Proteomes" id="UP000555411">
    <property type="component" value="Unassembled WGS sequence"/>
</dbReference>
<feature type="non-terminal residue" evidence="5">
    <location>
        <position position="1"/>
    </location>
</feature>
<dbReference type="InterPro" id="IPR018511">
    <property type="entry name" value="Hemolysin-typ_Ca-bd_CS"/>
</dbReference>
<feature type="region of interest" description="Disordered" evidence="3">
    <location>
        <begin position="146"/>
        <end position="165"/>
    </location>
</feature>